<keyword evidence="3" id="KW-0732">Signal</keyword>
<dbReference type="PROSITE" id="PS50088">
    <property type="entry name" value="ANK_REPEAT"/>
    <property type="match status" value="1"/>
</dbReference>
<proteinExistence type="predicted"/>
<dbReference type="Pfam" id="PF00023">
    <property type="entry name" value="Ank"/>
    <property type="match status" value="1"/>
</dbReference>
<dbReference type="STRING" id="7868.ENSCMIP00000005913"/>
<evidence type="ECO:0000313" key="5">
    <source>
        <dbReference type="Proteomes" id="UP000314986"/>
    </source>
</evidence>
<dbReference type="GO" id="GO:0033147">
    <property type="term" value="P:negative regulation of intracellular estrogen receptor signaling pathway"/>
    <property type="evidence" value="ECO:0007669"/>
    <property type="project" value="TreeGrafter"/>
</dbReference>
<evidence type="ECO:0000256" key="3">
    <source>
        <dbReference type="SAM" id="SignalP"/>
    </source>
</evidence>
<evidence type="ECO:0000313" key="4">
    <source>
        <dbReference type="Ensembl" id="ENSCMIP00000005913.1"/>
    </source>
</evidence>
<protein>
    <submittedName>
        <fullName evidence="4">Uncharacterized protein</fullName>
    </submittedName>
</protein>
<dbReference type="Ensembl" id="ENSCMIT00000006109.1">
    <property type="protein sequence ID" value="ENSCMIP00000005913.1"/>
    <property type="gene ID" value="ENSCMIG00000003400.1"/>
</dbReference>
<organism evidence="4 5">
    <name type="scientific">Callorhinchus milii</name>
    <name type="common">Ghost shark</name>
    <dbReference type="NCBI Taxonomy" id="7868"/>
    <lineage>
        <taxon>Eukaryota</taxon>
        <taxon>Metazoa</taxon>
        <taxon>Chordata</taxon>
        <taxon>Craniata</taxon>
        <taxon>Vertebrata</taxon>
        <taxon>Chondrichthyes</taxon>
        <taxon>Holocephali</taxon>
        <taxon>Chimaeriformes</taxon>
        <taxon>Callorhinchidae</taxon>
        <taxon>Callorhinchus</taxon>
    </lineage>
</organism>
<keyword evidence="2" id="KW-1133">Transmembrane helix</keyword>
<feature type="transmembrane region" description="Helical" evidence="2">
    <location>
        <begin position="118"/>
        <end position="143"/>
    </location>
</feature>
<reference evidence="5" key="3">
    <citation type="journal article" date="2014" name="Nature">
        <title>Elephant shark genome provides unique insights into gnathostome evolution.</title>
        <authorList>
            <consortium name="International Elephant Shark Genome Sequencing Consortium"/>
            <person name="Venkatesh B."/>
            <person name="Lee A.P."/>
            <person name="Ravi V."/>
            <person name="Maurya A.K."/>
            <person name="Lian M.M."/>
            <person name="Swann J.B."/>
            <person name="Ohta Y."/>
            <person name="Flajnik M.F."/>
            <person name="Sutoh Y."/>
            <person name="Kasahara M."/>
            <person name="Hoon S."/>
            <person name="Gangu V."/>
            <person name="Roy S.W."/>
            <person name="Irimia M."/>
            <person name="Korzh V."/>
            <person name="Kondrychyn I."/>
            <person name="Lim Z.W."/>
            <person name="Tay B.H."/>
            <person name="Tohari S."/>
            <person name="Kong K.W."/>
            <person name="Ho S."/>
            <person name="Lorente-Galdos B."/>
            <person name="Quilez J."/>
            <person name="Marques-Bonet T."/>
            <person name="Raney B.J."/>
            <person name="Ingham P.W."/>
            <person name="Tay A."/>
            <person name="Hillier L.W."/>
            <person name="Minx P."/>
            <person name="Boehm T."/>
            <person name="Wilson R.K."/>
            <person name="Brenner S."/>
            <person name="Warren W.C."/>
        </authorList>
    </citation>
    <scope>NUCLEOTIDE SEQUENCE [LARGE SCALE GENOMIC DNA]</scope>
</reference>
<accession>A0A4W3GPI6</accession>
<reference evidence="5" key="1">
    <citation type="journal article" date="2006" name="Science">
        <title>Ancient noncoding elements conserved in the human genome.</title>
        <authorList>
            <person name="Venkatesh B."/>
            <person name="Kirkness E.F."/>
            <person name="Loh Y.H."/>
            <person name="Halpern A.L."/>
            <person name="Lee A.P."/>
            <person name="Johnson J."/>
            <person name="Dandona N."/>
            <person name="Viswanathan L.D."/>
            <person name="Tay A."/>
            <person name="Venter J.C."/>
            <person name="Strausberg R.L."/>
            <person name="Brenner S."/>
        </authorList>
    </citation>
    <scope>NUCLEOTIDE SEQUENCE [LARGE SCALE GENOMIC DNA]</scope>
</reference>
<dbReference type="InterPro" id="IPR047184">
    <property type="entry name" value="KANK1-4"/>
</dbReference>
<reference evidence="5" key="2">
    <citation type="journal article" date="2007" name="PLoS Biol.">
        <title>Survey sequencing and comparative analysis of the elephant shark (Callorhinchus milii) genome.</title>
        <authorList>
            <person name="Venkatesh B."/>
            <person name="Kirkness E.F."/>
            <person name="Loh Y.H."/>
            <person name="Halpern A.L."/>
            <person name="Lee A.P."/>
            <person name="Johnson J."/>
            <person name="Dandona N."/>
            <person name="Viswanathan L.D."/>
            <person name="Tay A."/>
            <person name="Venter J.C."/>
            <person name="Strausberg R.L."/>
            <person name="Brenner S."/>
        </authorList>
    </citation>
    <scope>NUCLEOTIDE SEQUENCE [LARGE SCALE GENOMIC DNA]</scope>
</reference>
<evidence type="ECO:0000256" key="2">
    <source>
        <dbReference type="SAM" id="Phobius"/>
    </source>
</evidence>
<reference evidence="4" key="5">
    <citation type="submission" date="2025-09" db="UniProtKB">
        <authorList>
            <consortium name="Ensembl"/>
        </authorList>
    </citation>
    <scope>IDENTIFICATION</scope>
</reference>
<feature type="chain" id="PRO_5021249468" evidence="3">
    <location>
        <begin position="20"/>
        <end position="148"/>
    </location>
</feature>
<dbReference type="PANTHER" id="PTHR24168:SF0">
    <property type="entry name" value="KN MOTIF AND ANKYRIN REPEAT DOMAIN-CONTAINING PROTEIN 2"/>
    <property type="match status" value="1"/>
</dbReference>
<keyword evidence="1" id="KW-0040">ANK repeat</keyword>
<dbReference type="Proteomes" id="UP000314986">
    <property type="component" value="Unassembled WGS sequence"/>
</dbReference>
<name>A0A4W3GPI6_CALMI</name>
<feature type="repeat" description="ANK" evidence="1">
    <location>
        <begin position="90"/>
        <end position="114"/>
    </location>
</feature>
<dbReference type="InParanoid" id="A0A4W3GPI6"/>
<dbReference type="PANTHER" id="PTHR24168">
    <property type="entry name" value="KN MOTIF AND ANKYRIN REPEAT DOMAIN-CONTAINING"/>
    <property type="match status" value="1"/>
</dbReference>
<dbReference type="GO" id="GO:0008285">
    <property type="term" value="P:negative regulation of cell population proliferation"/>
    <property type="evidence" value="ECO:0007669"/>
    <property type="project" value="TreeGrafter"/>
</dbReference>
<feature type="signal peptide" evidence="3">
    <location>
        <begin position="1"/>
        <end position="19"/>
    </location>
</feature>
<dbReference type="InterPro" id="IPR036770">
    <property type="entry name" value="Ankyrin_rpt-contain_sf"/>
</dbReference>
<keyword evidence="2" id="KW-0472">Membrane</keyword>
<dbReference type="PROSITE" id="PS50297">
    <property type="entry name" value="ANK_REP_REGION"/>
    <property type="match status" value="1"/>
</dbReference>
<dbReference type="GO" id="GO:0030837">
    <property type="term" value="P:negative regulation of actin filament polymerization"/>
    <property type="evidence" value="ECO:0007669"/>
    <property type="project" value="InterPro"/>
</dbReference>
<evidence type="ECO:0000256" key="1">
    <source>
        <dbReference type="PROSITE-ProRule" id="PRU00023"/>
    </source>
</evidence>
<dbReference type="InterPro" id="IPR002110">
    <property type="entry name" value="Ankyrin_rpt"/>
</dbReference>
<reference evidence="4" key="4">
    <citation type="submission" date="2025-08" db="UniProtKB">
        <authorList>
            <consortium name="Ensembl"/>
        </authorList>
    </citation>
    <scope>IDENTIFICATION</scope>
</reference>
<sequence>MVMCVCVCVFRLLLSEGLSQACATLQKHLNDPDGFTDKDVGASYLRVQQEWLSVSSPQGALPEQVEGYLAGFGAVSPQLLHLIVNMADNNGNTALHYSVSHSNFPVVRQLLDTGTAGVLHIACAWCLLCACCALCVAGVLYVVCVARG</sequence>
<dbReference type="SUPFAM" id="SSF48403">
    <property type="entry name" value="Ankyrin repeat"/>
    <property type="match status" value="1"/>
</dbReference>
<keyword evidence="5" id="KW-1185">Reference proteome</keyword>
<dbReference type="GO" id="GO:0070563">
    <property type="term" value="P:negative regulation of vitamin D receptor signaling pathway"/>
    <property type="evidence" value="ECO:0007669"/>
    <property type="project" value="TreeGrafter"/>
</dbReference>
<dbReference type="Gene3D" id="1.25.40.20">
    <property type="entry name" value="Ankyrin repeat-containing domain"/>
    <property type="match status" value="1"/>
</dbReference>
<dbReference type="AlphaFoldDB" id="A0A4W3GPI6"/>
<dbReference type="GO" id="GO:2000134">
    <property type="term" value="P:negative regulation of G1/S transition of mitotic cell cycle"/>
    <property type="evidence" value="ECO:0007669"/>
    <property type="project" value="TreeGrafter"/>
</dbReference>
<dbReference type="GO" id="GO:0005737">
    <property type="term" value="C:cytoplasm"/>
    <property type="evidence" value="ECO:0007669"/>
    <property type="project" value="TreeGrafter"/>
</dbReference>
<keyword evidence="2" id="KW-0812">Transmembrane</keyword>
<dbReference type="GeneTree" id="ENSGT00940000154886"/>
<dbReference type="GO" id="GO:0000122">
    <property type="term" value="P:negative regulation of transcription by RNA polymerase II"/>
    <property type="evidence" value="ECO:0007669"/>
    <property type="project" value="TreeGrafter"/>
</dbReference>